<dbReference type="PANTHER" id="PTHR11552:SF208">
    <property type="entry name" value="RE36204P-RELATED"/>
    <property type="match status" value="1"/>
</dbReference>
<dbReference type="Proteomes" id="UP000801492">
    <property type="component" value="Unassembled WGS sequence"/>
</dbReference>
<name>A0A8K0G382_IGNLU</name>
<sequence length="167" mass="19137">MSVLPYLGKSENANLRQEDPGYHGHHRLLSVEGFKLYSDEADLFLKAAEERSRKILDYNGKNQNEYSTMDVTTKEGTRCSANRAFVKLATSRKNLEILDHGLDSTILFRNETFYGTELIRNKNKRGPCFLRIVHASIIPFLFAHPVLTAYMVEEKAADLIRKHYGDL</sequence>
<keyword evidence="2" id="KW-1185">Reference proteome</keyword>
<dbReference type="GO" id="GO:0050660">
    <property type="term" value="F:flavin adenine dinucleotide binding"/>
    <property type="evidence" value="ECO:0007669"/>
    <property type="project" value="InterPro"/>
</dbReference>
<dbReference type="InterPro" id="IPR012132">
    <property type="entry name" value="GMC_OxRdtase"/>
</dbReference>
<reference evidence="1" key="1">
    <citation type="submission" date="2019-08" db="EMBL/GenBank/DDBJ databases">
        <title>The genome of the North American firefly Photinus pyralis.</title>
        <authorList>
            <consortium name="Photinus pyralis genome working group"/>
            <person name="Fallon T.R."/>
            <person name="Sander Lower S.E."/>
            <person name="Weng J.-K."/>
        </authorList>
    </citation>
    <scope>NUCLEOTIDE SEQUENCE</scope>
    <source>
        <strain evidence="1">TRF0915ILg1</strain>
        <tissue evidence="1">Whole body</tissue>
    </source>
</reference>
<dbReference type="PANTHER" id="PTHR11552">
    <property type="entry name" value="GLUCOSE-METHANOL-CHOLINE GMC OXIDOREDUCTASE"/>
    <property type="match status" value="1"/>
</dbReference>
<dbReference type="Gene3D" id="3.30.560.10">
    <property type="entry name" value="Glucose Oxidase, domain 3"/>
    <property type="match status" value="1"/>
</dbReference>
<organism evidence="1 2">
    <name type="scientific">Ignelater luminosus</name>
    <name type="common">Cucubano</name>
    <name type="synonym">Pyrophorus luminosus</name>
    <dbReference type="NCBI Taxonomy" id="2038154"/>
    <lineage>
        <taxon>Eukaryota</taxon>
        <taxon>Metazoa</taxon>
        <taxon>Ecdysozoa</taxon>
        <taxon>Arthropoda</taxon>
        <taxon>Hexapoda</taxon>
        <taxon>Insecta</taxon>
        <taxon>Pterygota</taxon>
        <taxon>Neoptera</taxon>
        <taxon>Endopterygota</taxon>
        <taxon>Coleoptera</taxon>
        <taxon>Polyphaga</taxon>
        <taxon>Elateriformia</taxon>
        <taxon>Elateroidea</taxon>
        <taxon>Elateridae</taxon>
        <taxon>Agrypninae</taxon>
        <taxon>Pyrophorini</taxon>
        <taxon>Ignelater</taxon>
    </lineage>
</organism>
<dbReference type="EMBL" id="VTPC01086675">
    <property type="protein sequence ID" value="KAF2886722.1"/>
    <property type="molecule type" value="Genomic_DNA"/>
</dbReference>
<proteinExistence type="predicted"/>
<gene>
    <name evidence="1" type="ORF">ILUMI_19451</name>
</gene>
<protein>
    <submittedName>
        <fullName evidence="1">Uncharacterized protein</fullName>
    </submittedName>
</protein>
<evidence type="ECO:0000313" key="2">
    <source>
        <dbReference type="Proteomes" id="UP000801492"/>
    </source>
</evidence>
<dbReference type="GO" id="GO:0016491">
    <property type="term" value="F:oxidoreductase activity"/>
    <property type="evidence" value="ECO:0007669"/>
    <property type="project" value="TreeGrafter"/>
</dbReference>
<dbReference type="OrthoDB" id="269227at2759"/>
<comment type="caution">
    <text evidence="1">The sequence shown here is derived from an EMBL/GenBank/DDBJ whole genome shotgun (WGS) entry which is preliminary data.</text>
</comment>
<evidence type="ECO:0000313" key="1">
    <source>
        <dbReference type="EMBL" id="KAF2886722.1"/>
    </source>
</evidence>
<dbReference type="AlphaFoldDB" id="A0A8K0G382"/>
<accession>A0A8K0G382</accession>